<reference evidence="1 2" key="1">
    <citation type="submission" date="2020-04" db="EMBL/GenBank/DDBJ databases">
        <title>A Flavivirga sp. nov.</title>
        <authorList>
            <person name="Sun X."/>
        </authorList>
    </citation>
    <scope>NUCLEOTIDE SEQUENCE [LARGE SCALE GENOMIC DNA]</scope>
    <source>
        <strain evidence="1 2">Y03</strain>
    </source>
</reference>
<organism evidence="1 2">
    <name type="scientific">Flavivirga algicola</name>
    <dbReference type="NCBI Taxonomy" id="2729136"/>
    <lineage>
        <taxon>Bacteria</taxon>
        <taxon>Pseudomonadati</taxon>
        <taxon>Bacteroidota</taxon>
        <taxon>Flavobacteriia</taxon>
        <taxon>Flavobacteriales</taxon>
        <taxon>Flavobacteriaceae</taxon>
        <taxon>Flavivirga</taxon>
    </lineage>
</organism>
<name>A0ABX1RS65_9FLAO</name>
<keyword evidence="2" id="KW-1185">Reference proteome</keyword>
<dbReference type="EMBL" id="JABBHF010000001">
    <property type="protein sequence ID" value="NMH85898.1"/>
    <property type="molecule type" value="Genomic_DNA"/>
</dbReference>
<dbReference type="RefSeq" id="WP_169668815.1">
    <property type="nucleotide sequence ID" value="NZ_JABBHF010000001.1"/>
</dbReference>
<dbReference type="Proteomes" id="UP000746690">
    <property type="component" value="Unassembled WGS sequence"/>
</dbReference>
<evidence type="ECO:0000313" key="2">
    <source>
        <dbReference type="Proteomes" id="UP000746690"/>
    </source>
</evidence>
<protein>
    <submittedName>
        <fullName evidence="1">Uncharacterized protein</fullName>
    </submittedName>
</protein>
<comment type="caution">
    <text evidence="1">The sequence shown here is derived from an EMBL/GenBank/DDBJ whole genome shotgun (WGS) entry which is preliminary data.</text>
</comment>
<evidence type="ECO:0000313" key="1">
    <source>
        <dbReference type="EMBL" id="NMH85898.1"/>
    </source>
</evidence>
<proteinExistence type="predicted"/>
<gene>
    <name evidence="1" type="ORF">HHX25_00120</name>
</gene>
<accession>A0ABX1RS65</accession>
<sequence length="150" mass="17852">MDHLTVSKLPLQLFGLYNNSLNIQIKEHHLIFSENGQKEVSIKYKNMEEAYNAWWDKIYKHLQRDFFDTGSDYMRTCHASMEDNICDVNYYLMNWGSWNVESEKIATSRILKGLDKGSIPHGIWGILPSLWRVDFNLKRFHRNLLKKEQI</sequence>